<evidence type="ECO:0000313" key="8">
    <source>
        <dbReference type="Proteomes" id="UP000676386"/>
    </source>
</evidence>
<dbReference type="Gene3D" id="1.10.1740.10">
    <property type="match status" value="1"/>
</dbReference>
<dbReference type="InterPro" id="IPR014327">
    <property type="entry name" value="RNA_pol_sigma70_bacteroid"/>
</dbReference>
<keyword evidence="8" id="KW-1185">Reference proteome</keyword>
<dbReference type="InterPro" id="IPR036388">
    <property type="entry name" value="WH-like_DNA-bd_sf"/>
</dbReference>
<evidence type="ECO:0000256" key="2">
    <source>
        <dbReference type="ARBA" id="ARBA00023015"/>
    </source>
</evidence>
<dbReference type="InterPro" id="IPR013324">
    <property type="entry name" value="RNA_pol_sigma_r3/r4-like"/>
</dbReference>
<evidence type="ECO:0000259" key="5">
    <source>
        <dbReference type="Pfam" id="PF04542"/>
    </source>
</evidence>
<organism evidence="7 8">
    <name type="scientific">Chitinophaga hostae</name>
    <dbReference type="NCBI Taxonomy" id="2831022"/>
    <lineage>
        <taxon>Bacteria</taxon>
        <taxon>Pseudomonadati</taxon>
        <taxon>Bacteroidota</taxon>
        <taxon>Chitinophagia</taxon>
        <taxon>Chitinophagales</taxon>
        <taxon>Chitinophagaceae</taxon>
        <taxon>Chitinophaga</taxon>
    </lineage>
</organism>
<keyword evidence="2" id="KW-0805">Transcription regulation</keyword>
<dbReference type="InterPro" id="IPR007627">
    <property type="entry name" value="RNA_pol_sigma70_r2"/>
</dbReference>
<dbReference type="Gene3D" id="1.10.10.10">
    <property type="entry name" value="Winged helix-like DNA-binding domain superfamily/Winged helix DNA-binding domain"/>
    <property type="match status" value="1"/>
</dbReference>
<dbReference type="InterPro" id="IPR014284">
    <property type="entry name" value="RNA_pol_sigma-70_dom"/>
</dbReference>
<evidence type="ECO:0000256" key="3">
    <source>
        <dbReference type="ARBA" id="ARBA00023082"/>
    </source>
</evidence>
<dbReference type="PANTHER" id="PTHR43133:SF46">
    <property type="entry name" value="RNA POLYMERASE SIGMA-70 FACTOR ECF SUBFAMILY"/>
    <property type="match status" value="1"/>
</dbReference>
<dbReference type="InterPro" id="IPR039425">
    <property type="entry name" value="RNA_pol_sigma-70-like"/>
</dbReference>
<dbReference type="InterPro" id="IPR013325">
    <property type="entry name" value="RNA_pol_sigma_r2"/>
</dbReference>
<dbReference type="CDD" id="cd06171">
    <property type="entry name" value="Sigma70_r4"/>
    <property type="match status" value="1"/>
</dbReference>
<dbReference type="SUPFAM" id="SSF88946">
    <property type="entry name" value="Sigma2 domain of RNA polymerase sigma factors"/>
    <property type="match status" value="1"/>
</dbReference>
<keyword evidence="3" id="KW-0731">Sigma factor</keyword>
<gene>
    <name evidence="7" type="ORF">KE626_28925</name>
</gene>
<protein>
    <submittedName>
        <fullName evidence="7">RNA polymerase sigma-70 factor</fullName>
    </submittedName>
</protein>
<feature type="domain" description="RNA polymerase sigma factor 70 region 4 type 2" evidence="6">
    <location>
        <begin position="125"/>
        <end position="175"/>
    </location>
</feature>
<dbReference type="Pfam" id="PF04542">
    <property type="entry name" value="Sigma70_r2"/>
    <property type="match status" value="1"/>
</dbReference>
<dbReference type="NCBIfam" id="TIGR02937">
    <property type="entry name" value="sigma70-ECF"/>
    <property type="match status" value="1"/>
</dbReference>
<accession>A0ABS5J849</accession>
<comment type="similarity">
    <text evidence="1">Belongs to the sigma-70 factor family. ECF subfamily.</text>
</comment>
<reference evidence="7 8" key="1">
    <citation type="submission" date="2021-04" db="EMBL/GenBank/DDBJ databases">
        <title>Chitinophaga sp. nov., isolated from the rhizosphere soil.</title>
        <authorList>
            <person name="He S."/>
        </authorList>
    </citation>
    <scope>NUCLEOTIDE SEQUENCE [LARGE SCALE GENOMIC DNA]</scope>
    <source>
        <strain evidence="7 8">2R12</strain>
    </source>
</reference>
<proteinExistence type="inferred from homology"/>
<dbReference type="PANTHER" id="PTHR43133">
    <property type="entry name" value="RNA POLYMERASE ECF-TYPE SIGMA FACTO"/>
    <property type="match status" value="1"/>
</dbReference>
<comment type="caution">
    <text evidence="7">The sequence shown here is derived from an EMBL/GenBank/DDBJ whole genome shotgun (WGS) entry which is preliminary data.</text>
</comment>
<dbReference type="EMBL" id="JAGTXB010000022">
    <property type="protein sequence ID" value="MBS0031389.1"/>
    <property type="molecule type" value="Genomic_DNA"/>
</dbReference>
<evidence type="ECO:0000259" key="6">
    <source>
        <dbReference type="Pfam" id="PF08281"/>
    </source>
</evidence>
<dbReference type="Proteomes" id="UP000676386">
    <property type="component" value="Unassembled WGS sequence"/>
</dbReference>
<dbReference type="SUPFAM" id="SSF88659">
    <property type="entry name" value="Sigma3 and sigma4 domains of RNA polymerase sigma factors"/>
    <property type="match status" value="1"/>
</dbReference>
<name>A0ABS5J849_9BACT</name>
<dbReference type="InterPro" id="IPR013249">
    <property type="entry name" value="RNA_pol_sigma70_r4_t2"/>
</dbReference>
<evidence type="ECO:0000256" key="4">
    <source>
        <dbReference type="ARBA" id="ARBA00023163"/>
    </source>
</evidence>
<dbReference type="Pfam" id="PF08281">
    <property type="entry name" value="Sigma70_r4_2"/>
    <property type="match status" value="1"/>
</dbReference>
<evidence type="ECO:0000313" key="7">
    <source>
        <dbReference type="EMBL" id="MBS0031389.1"/>
    </source>
</evidence>
<keyword evidence="4" id="KW-0804">Transcription</keyword>
<dbReference type="RefSeq" id="WP_211976555.1">
    <property type="nucleotide sequence ID" value="NZ_CBFHAM010000123.1"/>
</dbReference>
<feature type="domain" description="RNA polymerase sigma-70 region 2" evidence="5">
    <location>
        <begin position="27"/>
        <end position="94"/>
    </location>
</feature>
<dbReference type="NCBIfam" id="TIGR02985">
    <property type="entry name" value="Sig70_bacteroi1"/>
    <property type="match status" value="1"/>
</dbReference>
<sequence length="200" mass="23036">MPDISSYHEKEFLDAIAGGDELAYAQLYRHYWNEMYSLALSFLKSPALAEDTIQEVFVKLWLKRESIHEWKDFRAYFMTMVRHEIINTMRQGKRQLLIRDLDPGTDATGTSPQEALLHSKETVALIQTALNTLPAKQREAFLLSRTNGLTHDQIAAQMQLSKKTVANLITLALNQIRDYLNQKGYLTELLLVAICLFFQK</sequence>
<evidence type="ECO:0000256" key="1">
    <source>
        <dbReference type="ARBA" id="ARBA00010641"/>
    </source>
</evidence>